<keyword evidence="1" id="KW-0472">Membrane</keyword>
<accession>W6UR40</accession>
<dbReference type="GeneID" id="36344956"/>
<dbReference type="RefSeq" id="XP_024347080.1">
    <property type="nucleotide sequence ID" value="XM_024498490.1"/>
</dbReference>
<keyword evidence="1" id="KW-0812">Transmembrane</keyword>
<keyword evidence="3" id="KW-1185">Reference proteome</keyword>
<dbReference type="KEGG" id="egl:EGR_09241"/>
<proteinExistence type="predicted"/>
<sequence length="244" mass="28695">MTGTKQRTIRTQKLLNRVISEHFRAEIVCTKEIDLEKGWHRQYDFKQKLPYLSQKNQKAGRTTDFTQFSLLCAGKKPEFFSSELQTRVIWALRCIFKGTVYTYNSISLTSILHFIYIYRHETITIAQILSSFFPIITAIIICDFIHFLISTVFTPPFASRTPVAFEKTHFMRQNDLILRQFLLLIMSASELLPMIVMQMPSIQHRRKYLTSFRILLPNAGKRKYRYIFIVGAMIFKIKPAFCLN</sequence>
<reference evidence="2 3" key="1">
    <citation type="journal article" date="2013" name="Nat. Genet.">
        <title>The genome of the hydatid tapeworm Echinococcus granulosus.</title>
        <authorList>
            <person name="Zheng H."/>
            <person name="Zhang W."/>
            <person name="Zhang L."/>
            <person name="Zhang Z."/>
            <person name="Li J."/>
            <person name="Lu G."/>
            <person name="Zhu Y."/>
            <person name="Wang Y."/>
            <person name="Huang Y."/>
            <person name="Liu J."/>
            <person name="Kang H."/>
            <person name="Chen J."/>
            <person name="Wang L."/>
            <person name="Chen A."/>
            <person name="Yu S."/>
            <person name="Gao Z."/>
            <person name="Jin L."/>
            <person name="Gu W."/>
            <person name="Wang Z."/>
            <person name="Zhao L."/>
            <person name="Shi B."/>
            <person name="Wen H."/>
            <person name="Lin R."/>
            <person name="Jones M.K."/>
            <person name="Brejova B."/>
            <person name="Vinar T."/>
            <person name="Zhao G."/>
            <person name="McManus D.P."/>
            <person name="Chen Z."/>
            <person name="Zhou Y."/>
            <person name="Wang S."/>
        </authorList>
    </citation>
    <scope>NUCLEOTIDE SEQUENCE [LARGE SCALE GENOMIC DNA]</scope>
</reference>
<dbReference type="CTD" id="36344956"/>
<evidence type="ECO:0000313" key="2">
    <source>
        <dbReference type="EMBL" id="EUB55884.1"/>
    </source>
</evidence>
<feature type="transmembrane region" description="Helical" evidence="1">
    <location>
        <begin position="128"/>
        <end position="149"/>
    </location>
</feature>
<feature type="transmembrane region" description="Helical" evidence="1">
    <location>
        <begin position="181"/>
        <end position="202"/>
    </location>
</feature>
<dbReference type="Proteomes" id="UP000019149">
    <property type="component" value="Unassembled WGS sequence"/>
</dbReference>
<gene>
    <name evidence="2" type="ORF">EGR_09241</name>
</gene>
<protein>
    <submittedName>
        <fullName evidence="2">Uncharacterized protein</fullName>
    </submittedName>
</protein>
<name>W6UR40_ECHGR</name>
<evidence type="ECO:0000256" key="1">
    <source>
        <dbReference type="SAM" id="Phobius"/>
    </source>
</evidence>
<dbReference type="AlphaFoldDB" id="W6UR40"/>
<dbReference type="EMBL" id="APAU02000139">
    <property type="protein sequence ID" value="EUB55884.1"/>
    <property type="molecule type" value="Genomic_DNA"/>
</dbReference>
<comment type="caution">
    <text evidence="2">The sequence shown here is derived from an EMBL/GenBank/DDBJ whole genome shotgun (WGS) entry which is preliminary data.</text>
</comment>
<keyword evidence="1" id="KW-1133">Transmembrane helix</keyword>
<evidence type="ECO:0000313" key="3">
    <source>
        <dbReference type="Proteomes" id="UP000019149"/>
    </source>
</evidence>
<organism evidence="2 3">
    <name type="scientific">Echinococcus granulosus</name>
    <name type="common">Hydatid tapeworm</name>
    <dbReference type="NCBI Taxonomy" id="6210"/>
    <lineage>
        <taxon>Eukaryota</taxon>
        <taxon>Metazoa</taxon>
        <taxon>Spiralia</taxon>
        <taxon>Lophotrochozoa</taxon>
        <taxon>Platyhelminthes</taxon>
        <taxon>Cestoda</taxon>
        <taxon>Eucestoda</taxon>
        <taxon>Cyclophyllidea</taxon>
        <taxon>Taeniidae</taxon>
        <taxon>Echinococcus</taxon>
        <taxon>Echinococcus granulosus group</taxon>
    </lineage>
</organism>